<evidence type="ECO:0000313" key="3">
    <source>
        <dbReference type="Proteomes" id="UP000612746"/>
    </source>
</evidence>
<organism evidence="2 3">
    <name type="scientific">Umbelopsis vinacea</name>
    <dbReference type="NCBI Taxonomy" id="44442"/>
    <lineage>
        <taxon>Eukaryota</taxon>
        <taxon>Fungi</taxon>
        <taxon>Fungi incertae sedis</taxon>
        <taxon>Mucoromycota</taxon>
        <taxon>Mucoromycotina</taxon>
        <taxon>Umbelopsidomycetes</taxon>
        <taxon>Umbelopsidales</taxon>
        <taxon>Umbelopsidaceae</taxon>
        <taxon>Umbelopsis</taxon>
    </lineage>
</organism>
<dbReference type="Pfam" id="PF17254">
    <property type="entry name" value="DUF5321"/>
    <property type="match status" value="1"/>
</dbReference>
<reference evidence="2" key="1">
    <citation type="submission" date="2020-12" db="EMBL/GenBank/DDBJ databases">
        <title>Metabolic potential, ecology and presence of endohyphal bacteria is reflected in genomic diversity of Mucoromycotina.</title>
        <authorList>
            <person name="Muszewska A."/>
            <person name="Okrasinska A."/>
            <person name="Steczkiewicz K."/>
            <person name="Drgas O."/>
            <person name="Orlowska M."/>
            <person name="Perlinska-Lenart U."/>
            <person name="Aleksandrzak-Piekarczyk T."/>
            <person name="Szatraj K."/>
            <person name="Zielenkiewicz U."/>
            <person name="Pilsyk S."/>
            <person name="Malc E."/>
            <person name="Mieczkowski P."/>
            <person name="Kruszewska J.S."/>
            <person name="Biernat P."/>
            <person name="Pawlowska J."/>
        </authorList>
    </citation>
    <scope>NUCLEOTIDE SEQUENCE</scope>
    <source>
        <strain evidence="2">WA0000051536</strain>
    </source>
</reference>
<dbReference type="OrthoDB" id="2253354at2759"/>
<feature type="region of interest" description="Disordered" evidence="1">
    <location>
        <begin position="160"/>
        <end position="192"/>
    </location>
</feature>
<comment type="caution">
    <text evidence="2">The sequence shown here is derived from an EMBL/GenBank/DDBJ whole genome shotgun (WGS) entry which is preliminary data.</text>
</comment>
<dbReference type="EMBL" id="JAEPRA010000023">
    <property type="protein sequence ID" value="KAG2172523.1"/>
    <property type="molecule type" value="Genomic_DNA"/>
</dbReference>
<gene>
    <name evidence="2" type="ORF">INT44_002538</name>
</gene>
<evidence type="ECO:0000256" key="1">
    <source>
        <dbReference type="SAM" id="MobiDB-lite"/>
    </source>
</evidence>
<name>A0A8H7UA81_9FUNG</name>
<protein>
    <submittedName>
        <fullName evidence="2">Uncharacterized protein</fullName>
    </submittedName>
</protein>
<dbReference type="AlphaFoldDB" id="A0A8H7UA81"/>
<keyword evidence="3" id="KW-1185">Reference proteome</keyword>
<accession>A0A8H7UA81</accession>
<sequence length="192" mass="22213">MLGRILNSNSKRLLQHRASLIQPVRREIPQWSRRQYATPTQLPNTQPEKLKSAAQHFKKQKHLPFFLEYFMWVVFGSEALHLIWLKIDQQEYIDKSGHQIAVLKEVIQRLERGESVDDNLHTEISMLLKKKAGRTEEDLAEIDDEYLEKLFVAEPSTPATTIFEPSKEPITPIQPPPVDAGSDTKKKPAFFL</sequence>
<dbReference type="InterPro" id="IPR035213">
    <property type="entry name" value="DUF5321"/>
</dbReference>
<proteinExistence type="predicted"/>
<dbReference type="Proteomes" id="UP000612746">
    <property type="component" value="Unassembled WGS sequence"/>
</dbReference>
<evidence type="ECO:0000313" key="2">
    <source>
        <dbReference type="EMBL" id="KAG2172523.1"/>
    </source>
</evidence>